<reference evidence="1 2" key="1">
    <citation type="submission" date="2016-10" db="EMBL/GenBank/DDBJ databases">
        <authorList>
            <person name="de Groot N.N."/>
        </authorList>
    </citation>
    <scope>NUCLEOTIDE SEQUENCE [LARGE SCALE GENOMIC DNA]</scope>
    <source>
        <strain evidence="1 2">AR67</strain>
    </source>
</reference>
<name>A0A1I1QXI7_RUMAL</name>
<dbReference type="Proteomes" id="UP000182192">
    <property type="component" value="Unassembled WGS sequence"/>
</dbReference>
<dbReference type="EMBL" id="FOKQ01000055">
    <property type="protein sequence ID" value="SFD26702.1"/>
    <property type="molecule type" value="Genomic_DNA"/>
</dbReference>
<protein>
    <submittedName>
        <fullName evidence="1">Uncharacterized protein</fullName>
    </submittedName>
</protein>
<evidence type="ECO:0000313" key="2">
    <source>
        <dbReference type="Proteomes" id="UP000182192"/>
    </source>
</evidence>
<dbReference type="OrthoDB" id="9863005at2"/>
<evidence type="ECO:0000313" key="1">
    <source>
        <dbReference type="EMBL" id="SFD26702.1"/>
    </source>
</evidence>
<dbReference type="AlphaFoldDB" id="A0A1I1QXI7"/>
<sequence length="148" mass="17562">MKNIIIQFRYPDKPRKEFVFPISELLSYIRLDGPMLKRFADDKSITENAYDEFCKDPINNFNKYSDSNLCQVRIINHTSKDIVTDRTIDRLELARYYINNKDICELIEMQIRKDSAFLGRNDIYISDVSDINRIKRIKVDILRGINSM</sequence>
<gene>
    <name evidence="1" type="ORF">SAMN02910406_03540</name>
</gene>
<dbReference type="RefSeq" id="WP_074963286.1">
    <property type="nucleotide sequence ID" value="NZ_FOKQ01000055.1"/>
</dbReference>
<accession>A0A1I1QXI7</accession>
<proteinExistence type="predicted"/>
<organism evidence="1 2">
    <name type="scientific">Ruminococcus albus</name>
    <dbReference type="NCBI Taxonomy" id="1264"/>
    <lineage>
        <taxon>Bacteria</taxon>
        <taxon>Bacillati</taxon>
        <taxon>Bacillota</taxon>
        <taxon>Clostridia</taxon>
        <taxon>Eubacteriales</taxon>
        <taxon>Oscillospiraceae</taxon>
        <taxon>Ruminococcus</taxon>
    </lineage>
</organism>